<protein>
    <submittedName>
        <fullName evidence="7">YIP1 family protein</fullName>
    </submittedName>
</protein>
<gene>
    <name evidence="7" type="ORF">D5018_15345</name>
</gene>
<dbReference type="EMBL" id="QZEI01000054">
    <property type="protein sequence ID" value="RLV58826.1"/>
    <property type="molecule type" value="Genomic_DNA"/>
</dbReference>
<evidence type="ECO:0000256" key="4">
    <source>
        <dbReference type="ARBA" id="ARBA00023136"/>
    </source>
</evidence>
<keyword evidence="8" id="KW-1185">Reference proteome</keyword>
<evidence type="ECO:0000313" key="8">
    <source>
        <dbReference type="Proteomes" id="UP000281474"/>
    </source>
</evidence>
<reference evidence="7 8" key="1">
    <citation type="submission" date="2018-09" db="EMBL/GenBank/DDBJ databases">
        <title>Phylogeny of the Shewanellaceae, and recommendation for two new genera, Pseudoshewanella and Parashewanella.</title>
        <authorList>
            <person name="Wang G."/>
        </authorList>
    </citation>
    <scope>NUCLEOTIDE SEQUENCE [LARGE SCALE GENOMIC DNA]</scope>
    <source>
        <strain evidence="7 8">C51</strain>
    </source>
</reference>
<keyword evidence="3 5" id="KW-1133">Transmembrane helix</keyword>
<evidence type="ECO:0000256" key="5">
    <source>
        <dbReference type="SAM" id="Phobius"/>
    </source>
</evidence>
<proteinExistence type="predicted"/>
<evidence type="ECO:0000256" key="2">
    <source>
        <dbReference type="ARBA" id="ARBA00022692"/>
    </source>
</evidence>
<dbReference type="Proteomes" id="UP000281474">
    <property type="component" value="Unassembled WGS sequence"/>
</dbReference>
<dbReference type="Pfam" id="PF04893">
    <property type="entry name" value="Yip1"/>
    <property type="match status" value="1"/>
</dbReference>
<feature type="transmembrane region" description="Helical" evidence="5">
    <location>
        <begin position="211"/>
        <end position="233"/>
    </location>
</feature>
<dbReference type="GO" id="GO:0016020">
    <property type="term" value="C:membrane"/>
    <property type="evidence" value="ECO:0007669"/>
    <property type="project" value="UniProtKB-SubCell"/>
</dbReference>
<evidence type="ECO:0000259" key="6">
    <source>
        <dbReference type="Pfam" id="PF04893"/>
    </source>
</evidence>
<evidence type="ECO:0000256" key="3">
    <source>
        <dbReference type="ARBA" id="ARBA00022989"/>
    </source>
</evidence>
<organism evidence="7 8">
    <name type="scientific">Parashewanella curva</name>
    <dbReference type="NCBI Taxonomy" id="2338552"/>
    <lineage>
        <taxon>Bacteria</taxon>
        <taxon>Pseudomonadati</taxon>
        <taxon>Pseudomonadota</taxon>
        <taxon>Gammaproteobacteria</taxon>
        <taxon>Alteromonadales</taxon>
        <taxon>Shewanellaceae</taxon>
        <taxon>Parashewanella</taxon>
    </lineage>
</organism>
<feature type="transmembrane region" description="Helical" evidence="5">
    <location>
        <begin position="59"/>
        <end position="79"/>
    </location>
</feature>
<name>A0A3L8PU40_9GAMM</name>
<evidence type="ECO:0000256" key="1">
    <source>
        <dbReference type="ARBA" id="ARBA00004141"/>
    </source>
</evidence>
<comment type="caution">
    <text evidence="7">The sequence shown here is derived from an EMBL/GenBank/DDBJ whole genome shotgun (WGS) entry which is preliminary data.</text>
</comment>
<accession>A0A3L8PU40</accession>
<feature type="transmembrane region" description="Helical" evidence="5">
    <location>
        <begin position="163"/>
        <end position="181"/>
    </location>
</feature>
<comment type="subcellular location">
    <subcellularLocation>
        <location evidence="1">Membrane</location>
        <topology evidence="1">Multi-pass membrane protein</topology>
    </subcellularLocation>
</comment>
<feature type="transmembrane region" description="Helical" evidence="5">
    <location>
        <begin position="120"/>
        <end position="143"/>
    </location>
</feature>
<dbReference type="AlphaFoldDB" id="A0A3L8PU40"/>
<sequence>MSKCVIYIFNTTQNKTGNIQTLKLKRTYSMKSATVFGAITDIFLSPTKAFNGLKEAKGWSWTALAFILGSMIVGMSLFYGTADPQFLIDQQISALSPDLSAQERDGAIQGFEMMQGMMQWFAIGGGAVAIIVYTAIFALYFLLISKMDPESNQSFGDWFSFNLWAQMPAIFNWIGVIILIVTAGTDQLSLTIFNFASLNQLVLGLDVHSPFYALTENIGVFAIWGIALSVIGLRSWTNFSTSKAVIFGTLPSVLIWGIWFIIALV</sequence>
<dbReference type="InterPro" id="IPR006977">
    <property type="entry name" value="Yip1_dom"/>
</dbReference>
<keyword evidence="4 5" id="KW-0472">Membrane</keyword>
<feature type="domain" description="Yip1" evidence="6">
    <location>
        <begin position="41"/>
        <end position="262"/>
    </location>
</feature>
<evidence type="ECO:0000313" key="7">
    <source>
        <dbReference type="EMBL" id="RLV58826.1"/>
    </source>
</evidence>
<keyword evidence="2 5" id="KW-0812">Transmembrane</keyword>
<feature type="transmembrane region" description="Helical" evidence="5">
    <location>
        <begin position="245"/>
        <end position="264"/>
    </location>
</feature>
<dbReference type="OrthoDB" id="6272224at2"/>